<sequence>MSTPDLPMNLGSVMITMWAIIGPSDLAIFSRITSSRPVTPNSTSTAINIAGGIFCHLLMDAFVDYSRGSTSELNLAFQIASDFGGAIVDDNWERE</sequence>
<organism evidence="1">
    <name type="scientific">Aspergillus niger</name>
    <dbReference type="NCBI Taxonomy" id="5061"/>
    <lineage>
        <taxon>Eukaryota</taxon>
        <taxon>Fungi</taxon>
        <taxon>Dikarya</taxon>
        <taxon>Ascomycota</taxon>
        <taxon>Pezizomycotina</taxon>
        <taxon>Eurotiomycetes</taxon>
        <taxon>Eurotiomycetidae</taxon>
        <taxon>Eurotiales</taxon>
        <taxon>Aspergillaceae</taxon>
        <taxon>Aspergillus</taxon>
        <taxon>Aspergillus subgen. Circumdati</taxon>
    </lineage>
</organism>
<dbReference type="RefSeq" id="XP_059601718.1">
    <property type="nucleotide sequence ID" value="XM_059750597.1"/>
</dbReference>
<proteinExistence type="predicted"/>
<gene>
    <name evidence="1" type="ORF">An11g11220</name>
</gene>
<dbReference type="KEGG" id="ang:An11g11220"/>
<protein>
    <submittedName>
        <fullName evidence="1">Uncharacterized protein</fullName>
    </submittedName>
</protein>
<reference evidence="1" key="1">
    <citation type="submission" date="2025-02" db="EMBL/GenBank/DDBJ databases">
        <authorList>
            <consortium name="NCBI Genome Project"/>
        </authorList>
    </citation>
    <scope>NUCLEOTIDE SEQUENCE</scope>
</reference>
<dbReference type="VEuPathDB" id="FungiDB:An11g11220"/>
<accession>A0AAJ8BQA6</accession>
<name>A0AAJ8BQA6_ASPNG</name>
<reference evidence="1" key="2">
    <citation type="submission" date="2025-08" db="UniProtKB">
        <authorList>
            <consortium name="RefSeq"/>
        </authorList>
    </citation>
    <scope>IDENTIFICATION</scope>
</reference>
<dbReference type="GeneID" id="84592436"/>
<evidence type="ECO:0000313" key="1">
    <source>
        <dbReference type="RefSeq" id="XP_059601718.1"/>
    </source>
</evidence>
<dbReference type="AlphaFoldDB" id="A0AAJ8BQA6"/>